<sequence>MRSKMKISLALFSASVIIVAGITSVSAIQTPSKDENHELKSFEKDNLIQQPKISESIENTIKNLGWNYFKYERFRSESSDSKSEIIKNGANRIDIVFKAGISPEKLQKYVDQIKEKIGTSREFIFSKFVLTLSVSYQDEDDLKKLSSLLLVLKINSEDLLQINVHDTNVTVDKWKFIPEMNPMEGGYWDYVWNEPSTHEEPSPPPAPTPPHTPKTNNEVDFWKNYYEENRKRYIGMGLTENVLKEQREISRNNKWNNKRIKVGVIEAKGVLNYKDNQDVFSNNDLTIEHAPYSTHAGVVSEIIVGKQGINPYPILYIKSLTNWNTAAGAIDSMIKQGVYIINNSWGGNETNDYSYNKDAEWLDNVINANPDVIFIQSAGNDGDVS</sequence>
<protein>
    <recommendedName>
        <fullName evidence="3">Peptidase S8/S53 domain-containing protein</fullName>
    </recommendedName>
</protein>
<feature type="chain" id="PRO_5013193421" description="Peptidase S8/S53 domain-containing protein" evidence="2">
    <location>
        <begin position="21"/>
        <end position="385"/>
    </location>
</feature>
<feature type="region of interest" description="Disordered" evidence="1">
    <location>
        <begin position="194"/>
        <end position="217"/>
    </location>
</feature>
<dbReference type="Proteomes" id="UP000216943">
    <property type="component" value="Unassembled WGS sequence"/>
</dbReference>
<feature type="signal peptide" evidence="2">
    <location>
        <begin position="1"/>
        <end position="20"/>
    </location>
</feature>
<feature type="non-terminal residue" evidence="4">
    <location>
        <position position="385"/>
    </location>
</feature>
<dbReference type="EMBL" id="NQNY01000026">
    <property type="protein sequence ID" value="PAK20880.1"/>
    <property type="molecule type" value="Genomic_DNA"/>
</dbReference>
<dbReference type="SUPFAM" id="SSF52743">
    <property type="entry name" value="Subtilisin-like"/>
    <property type="match status" value="1"/>
</dbReference>
<feature type="domain" description="Peptidase S8/S53" evidence="3">
    <location>
        <begin position="326"/>
        <end position="381"/>
    </location>
</feature>
<evidence type="ECO:0000313" key="5">
    <source>
        <dbReference type="Proteomes" id="UP000216943"/>
    </source>
</evidence>
<accession>A0A269TI71</accession>
<proteinExistence type="predicted"/>
<feature type="compositionally biased region" description="Pro residues" evidence="1">
    <location>
        <begin position="202"/>
        <end position="212"/>
    </location>
</feature>
<evidence type="ECO:0000256" key="1">
    <source>
        <dbReference type="SAM" id="MobiDB-lite"/>
    </source>
</evidence>
<organism evidence="4 5">
    <name type="scientific">Mycoplasmopsis agassizii</name>
    <dbReference type="NCBI Taxonomy" id="33922"/>
    <lineage>
        <taxon>Bacteria</taxon>
        <taxon>Bacillati</taxon>
        <taxon>Mycoplasmatota</taxon>
        <taxon>Mycoplasmoidales</taxon>
        <taxon>Metamycoplasmataceae</taxon>
        <taxon>Mycoplasmopsis</taxon>
    </lineage>
</organism>
<dbReference type="GO" id="GO:0006508">
    <property type="term" value="P:proteolysis"/>
    <property type="evidence" value="ECO:0007669"/>
    <property type="project" value="InterPro"/>
</dbReference>
<dbReference type="GO" id="GO:0004252">
    <property type="term" value="F:serine-type endopeptidase activity"/>
    <property type="evidence" value="ECO:0007669"/>
    <property type="project" value="InterPro"/>
</dbReference>
<dbReference type="RefSeq" id="WP_180738048.1">
    <property type="nucleotide sequence ID" value="NZ_NQNY01000026.1"/>
</dbReference>
<evidence type="ECO:0000313" key="4">
    <source>
        <dbReference type="EMBL" id="PAK20880.1"/>
    </source>
</evidence>
<dbReference type="Gene3D" id="3.40.50.200">
    <property type="entry name" value="Peptidase S8/S53 domain"/>
    <property type="match status" value="1"/>
</dbReference>
<dbReference type="InterPro" id="IPR000209">
    <property type="entry name" value="Peptidase_S8/S53_dom"/>
</dbReference>
<dbReference type="AlphaFoldDB" id="A0A269TI71"/>
<comment type="caution">
    <text evidence="4">The sequence shown here is derived from an EMBL/GenBank/DDBJ whole genome shotgun (WGS) entry which is preliminary data.</text>
</comment>
<dbReference type="Pfam" id="PF00082">
    <property type="entry name" value="Peptidase_S8"/>
    <property type="match status" value="1"/>
</dbReference>
<keyword evidence="2" id="KW-0732">Signal</keyword>
<name>A0A269TI71_9BACT</name>
<gene>
    <name evidence="4" type="ORF">CJJ23_04895</name>
</gene>
<dbReference type="InterPro" id="IPR036852">
    <property type="entry name" value="Peptidase_S8/S53_dom_sf"/>
</dbReference>
<evidence type="ECO:0000259" key="3">
    <source>
        <dbReference type="Pfam" id="PF00082"/>
    </source>
</evidence>
<reference evidence="5" key="1">
    <citation type="submission" date="2017-08" db="EMBL/GenBank/DDBJ databases">
        <authorList>
            <person name="Alvarez-Ponce D."/>
            <person name="Weitzman C.L."/>
            <person name="Tillett R.L."/>
            <person name="Sandmeier F.C."/>
            <person name="Tracy C.R."/>
        </authorList>
    </citation>
    <scope>NUCLEOTIDE SEQUENCE [LARGE SCALE GENOMIC DNA]</scope>
    <source>
        <strain evidence="5">723</strain>
    </source>
</reference>
<evidence type="ECO:0000256" key="2">
    <source>
        <dbReference type="SAM" id="SignalP"/>
    </source>
</evidence>